<dbReference type="EMBL" id="BOCI01000473">
    <property type="protein sequence ID" value="GHW02019.1"/>
    <property type="molecule type" value="Genomic_DNA"/>
</dbReference>
<comment type="catalytic activity">
    <reaction evidence="7">
        <text>shikimate + ATP = 3-phosphoshikimate + ADP + H(+)</text>
        <dbReference type="Rhea" id="RHEA:13121"/>
        <dbReference type="ChEBI" id="CHEBI:15378"/>
        <dbReference type="ChEBI" id="CHEBI:30616"/>
        <dbReference type="ChEBI" id="CHEBI:36208"/>
        <dbReference type="ChEBI" id="CHEBI:145989"/>
        <dbReference type="ChEBI" id="CHEBI:456216"/>
        <dbReference type="EC" id="2.7.1.71"/>
    </reaction>
</comment>
<comment type="subcellular location">
    <subcellularLocation>
        <location evidence="7">Cytoplasm</location>
    </subcellularLocation>
</comment>
<dbReference type="Pfam" id="PF01202">
    <property type="entry name" value="SKI"/>
    <property type="match status" value="1"/>
</dbReference>
<keyword evidence="1 7" id="KW-0028">Amino-acid biosynthesis</keyword>
<proteinExistence type="inferred from homology"/>
<dbReference type="SUPFAM" id="SSF52540">
    <property type="entry name" value="P-loop containing nucleoside triphosphate hydrolases"/>
    <property type="match status" value="1"/>
</dbReference>
<evidence type="ECO:0000256" key="1">
    <source>
        <dbReference type="ARBA" id="ARBA00022605"/>
    </source>
</evidence>
<evidence type="ECO:0000256" key="4">
    <source>
        <dbReference type="ARBA" id="ARBA00022777"/>
    </source>
</evidence>
<keyword evidence="2 7" id="KW-0808">Transferase</keyword>
<dbReference type="InterPro" id="IPR031322">
    <property type="entry name" value="Shikimate/glucono_kinase"/>
</dbReference>
<comment type="cofactor">
    <cofactor evidence="7">
        <name>Mg(2+)</name>
        <dbReference type="ChEBI" id="CHEBI:18420"/>
    </cofactor>
    <text evidence="7">Binds 1 Mg(2+) ion per subunit.</text>
</comment>
<keyword evidence="6 7" id="KW-0057">Aromatic amino acid biosynthesis</keyword>
<feature type="binding site" evidence="7">
    <location>
        <position position="56"/>
    </location>
    <ligand>
        <name>substrate</name>
    </ligand>
</feature>
<keyword evidence="7" id="KW-0963">Cytoplasm</keyword>
<feature type="binding site" evidence="7">
    <location>
        <position position="134"/>
    </location>
    <ligand>
        <name>substrate</name>
    </ligand>
</feature>
<name>A0ABQ3WAA5_9LACO</name>
<dbReference type="Proteomes" id="UP000616547">
    <property type="component" value="Unassembled WGS sequence"/>
</dbReference>
<dbReference type="GO" id="GO:0016301">
    <property type="term" value="F:kinase activity"/>
    <property type="evidence" value="ECO:0007669"/>
    <property type="project" value="UniProtKB-KW"/>
</dbReference>
<dbReference type="HAMAP" id="MF_00109">
    <property type="entry name" value="Shikimate_kinase"/>
    <property type="match status" value="1"/>
</dbReference>
<feature type="binding site" evidence="7">
    <location>
        <begin position="10"/>
        <end position="15"/>
    </location>
    <ligand>
        <name>ATP</name>
        <dbReference type="ChEBI" id="CHEBI:30616"/>
    </ligand>
</feature>
<evidence type="ECO:0000256" key="5">
    <source>
        <dbReference type="ARBA" id="ARBA00022840"/>
    </source>
</evidence>
<evidence type="ECO:0000256" key="2">
    <source>
        <dbReference type="ARBA" id="ARBA00022679"/>
    </source>
</evidence>
<keyword evidence="9" id="KW-1185">Reference proteome</keyword>
<comment type="similarity">
    <text evidence="7">Belongs to the shikimate kinase family.</text>
</comment>
<dbReference type="RefSeq" id="WP_201330053.1">
    <property type="nucleotide sequence ID" value="NZ_BOCG01000592.1"/>
</dbReference>
<comment type="subunit">
    <text evidence="7">Monomer.</text>
</comment>
<dbReference type="PRINTS" id="PR01100">
    <property type="entry name" value="SHIKIMTKNASE"/>
</dbReference>
<comment type="caution">
    <text evidence="7">Lacks conserved residue(s) required for the propagation of feature annotation.</text>
</comment>
<feature type="binding site" evidence="7">
    <location>
        <position position="14"/>
    </location>
    <ligand>
        <name>Mg(2+)</name>
        <dbReference type="ChEBI" id="CHEBI:18420"/>
    </ligand>
</feature>
<evidence type="ECO:0000313" key="9">
    <source>
        <dbReference type="Proteomes" id="UP000616547"/>
    </source>
</evidence>
<accession>A0ABQ3WAA5</accession>
<dbReference type="Gene3D" id="3.40.50.300">
    <property type="entry name" value="P-loop containing nucleotide triphosphate hydrolases"/>
    <property type="match status" value="1"/>
</dbReference>
<comment type="pathway">
    <text evidence="7">Metabolic intermediate biosynthesis; chorismate biosynthesis; chorismate from D-erythrose 4-phosphate and phosphoenolpyruvate: step 5/7.</text>
</comment>
<evidence type="ECO:0000256" key="7">
    <source>
        <dbReference type="HAMAP-Rule" id="MF_00109"/>
    </source>
</evidence>
<keyword evidence="5 7" id="KW-0067">ATP-binding</keyword>
<keyword evidence="3 7" id="KW-0547">Nucleotide-binding</keyword>
<comment type="caution">
    <text evidence="8">The sequence shown here is derived from an EMBL/GenBank/DDBJ whole genome shotgun (WGS) entry which is preliminary data.</text>
</comment>
<feature type="binding site" evidence="7">
    <location>
        <position position="116"/>
    </location>
    <ligand>
        <name>ATP</name>
        <dbReference type="ChEBI" id="CHEBI:30616"/>
    </ligand>
</feature>
<dbReference type="PANTHER" id="PTHR21087:SF16">
    <property type="entry name" value="SHIKIMATE KINASE 1, CHLOROPLASTIC"/>
    <property type="match status" value="1"/>
</dbReference>
<dbReference type="PANTHER" id="PTHR21087">
    <property type="entry name" value="SHIKIMATE KINASE"/>
    <property type="match status" value="1"/>
</dbReference>
<dbReference type="EC" id="2.7.1.71" evidence="7"/>
<protein>
    <recommendedName>
        <fullName evidence="7">Shikimate kinase</fullName>
        <shortName evidence="7">SK</shortName>
        <ecNumber evidence="7">2.7.1.71</ecNumber>
    </recommendedName>
</protein>
<dbReference type="InterPro" id="IPR000623">
    <property type="entry name" value="Shikimate_kinase/TSH1"/>
</dbReference>
<feature type="binding site" evidence="7">
    <location>
        <position position="32"/>
    </location>
    <ligand>
        <name>substrate</name>
    </ligand>
</feature>
<evidence type="ECO:0000256" key="6">
    <source>
        <dbReference type="ARBA" id="ARBA00023141"/>
    </source>
</evidence>
<comment type="function">
    <text evidence="7">Catalyzes the specific phosphorylation of the 3-hydroxyl group of shikimic acid using ATP as a cosubstrate.</text>
</comment>
<gene>
    <name evidence="8" type="primary">aroI</name>
    <name evidence="7" type="synonym">aroK</name>
    <name evidence="8" type="ORF">lacNasYZ03_17060</name>
</gene>
<keyword evidence="4 7" id="KW-0418">Kinase</keyword>
<evidence type="ECO:0000313" key="8">
    <source>
        <dbReference type="EMBL" id="GHW02019.1"/>
    </source>
</evidence>
<feature type="binding site" evidence="7">
    <location>
        <position position="77"/>
    </location>
    <ligand>
        <name>substrate</name>
    </ligand>
</feature>
<organism evidence="8 9">
    <name type="scientific">Lactobacillus nasalidis</name>
    <dbReference type="NCBI Taxonomy" id="2797258"/>
    <lineage>
        <taxon>Bacteria</taxon>
        <taxon>Bacillati</taxon>
        <taxon>Bacillota</taxon>
        <taxon>Bacilli</taxon>
        <taxon>Lactobacillales</taxon>
        <taxon>Lactobacillaceae</taxon>
        <taxon>Lactobacillus</taxon>
    </lineage>
</organism>
<reference evidence="9" key="1">
    <citation type="submission" date="2021-01" db="EMBL/GenBank/DDBJ databases">
        <title>Draft genome sequence of Nasalis larvatus strain YZ03.</title>
        <authorList>
            <person name="Suzuki-Hashido N."/>
            <person name="Tsuchida S."/>
            <person name="Hayakawa T."/>
        </authorList>
    </citation>
    <scope>NUCLEOTIDE SEQUENCE [LARGE SCALE GENOMIC DNA]</scope>
    <source>
        <strain evidence="9">YZ03</strain>
    </source>
</reference>
<evidence type="ECO:0000256" key="3">
    <source>
        <dbReference type="ARBA" id="ARBA00022741"/>
    </source>
</evidence>
<keyword evidence="7" id="KW-0460">Magnesium</keyword>
<dbReference type="CDD" id="cd00464">
    <property type="entry name" value="SK"/>
    <property type="match status" value="1"/>
</dbReference>
<dbReference type="InterPro" id="IPR027417">
    <property type="entry name" value="P-loop_NTPase"/>
</dbReference>
<keyword evidence="7" id="KW-0479">Metal-binding</keyword>
<sequence>MRIVLVGFMACGKTTIGQLLAARLKQRQIDLDEEIVAREGLAIPEIFSRFGEEHFRLSEHQALLDNIGQDAVITTGGGTPMRDDNAACLINSGAPVILLDAEISTIVDRIGNDRNRPIANKLDPAGLEKLKASRQSRYERVASLKIQTDQLRPEEICDQILDFCREWNDSEGQLLTASR</sequence>